<evidence type="ECO:0000313" key="2">
    <source>
        <dbReference type="EMBL" id="KAK5991753.1"/>
    </source>
</evidence>
<dbReference type="InterPro" id="IPR000073">
    <property type="entry name" value="AB_hydrolase_1"/>
</dbReference>
<dbReference type="InterPro" id="IPR050471">
    <property type="entry name" value="AB_hydrolase"/>
</dbReference>
<evidence type="ECO:0000259" key="1">
    <source>
        <dbReference type="Pfam" id="PF00561"/>
    </source>
</evidence>
<comment type="caution">
    <text evidence="2">The sequence shown here is derived from an EMBL/GenBank/DDBJ whole genome shotgun (WGS) entry which is preliminary data.</text>
</comment>
<organism evidence="2 3">
    <name type="scientific">Cladobotryum mycophilum</name>
    <dbReference type="NCBI Taxonomy" id="491253"/>
    <lineage>
        <taxon>Eukaryota</taxon>
        <taxon>Fungi</taxon>
        <taxon>Dikarya</taxon>
        <taxon>Ascomycota</taxon>
        <taxon>Pezizomycotina</taxon>
        <taxon>Sordariomycetes</taxon>
        <taxon>Hypocreomycetidae</taxon>
        <taxon>Hypocreales</taxon>
        <taxon>Hypocreaceae</taxon>
        <taxon>Cladobotryum</taxon>
    </lineage>
</organism>
<sequence>MATYETAEPQYIEVNGTRFAYLRFGSSATTAVPLVFLMHFRGSFDHWDPELINPIAAVRPVILIDNAGIGKSSGAIPDTFAKYAQNVIDISKALSLTQIDVLGFSIGGFVAQLVTLNAPSLVRRLILAGTGPSAGEGVESGDLQAFGRLATTVGTDQELLDGVLAGFFSSTPEKVALGYKWWKRMTEARPNRSDYLAAEGTKAQIDTIVRWSTPDYASEGSYNRLHEITVPVLVANGDNDIIVPTNNSWLLFKKLTNADAHLHLYPGTGHGFLYEYADQFSKLINTFLDA</sequence>
<dbReference type="InterPro" id="IPR029058">
    <property type="entry name" value="AB_hydrolase_fold"/>
</dbReference>
<gene>
    <name evidence="2" type="ORF">PT974_07787</name>
</gene>
<keyword evidence="3" id="KW-1185">Reference proteome</keyword>
<dbReference type="PANTHER" id="PTHR43433">
    <property type="entry name" value="HYDROLASE, ALPHA/BETA FOLD FAMILY PROTEIN"/>
    <property type="match status" value="1"/>
</dbReference>
<feature type="domain" description="AB hydrolase-1" evidence="1">
    <location>
        <begin position="35"/>
        <end position="275"/>
    </location>
</feature>
<name>A0ABR0SHX9_9HYPO</name>
<dbReference type="SUPFAM" id="SSF53474">
    <property type="entry name" value="alpha/beta-Hydrolases"/>
    <property type="match status" value="1"/>
</dbReference>
<dbReference type="Proteomes" id="UP001338125">
    <property type="component" value="Unassembled WGS sequence"/>
</dbReference>
<dbReference type="PANTHER" id="PTHR43433:SF10">
    <property type="entry name" value="AB HYDROLASE-1 DOMAIN-CONTAINING PROTEIN"/>
    <property type="match status" value="1"/>
</dbReference>
<dbReference type="Pfam" id="PF00561">
    <property type="entry name" value="Abhydrolase_1"/>
    <property type="match status" value="1"/>
</dbReference>
<accession>A0ABR0SHX9</accession>
<evidence type="ECO:0000313" key="3">
    <source>
        <dbReference type="Proteomes" id="UP001338125"/>
    </source>
</evidence>
<dbReference type="Gene3D" id="3.40.50.1820">
    <property type="entry name" value="alpha/beta hydrolase"/>
    <property type="match status" value="1"/>
</dbReference>
<protein>
    <recommendedName>
        <fullName evidence="1">AB hydrolase-1 domain-containing protein</fullName>
    </recommendedName>
</protein>
<dbReference type="EMBL" id="JAVFKD010000013">
    <property type="protein sequence ID" value="KAK5991753.1"/>
    <property type="molecule type" value="Genomic_DNA"/>
</dbReference>
<reference evidence="2 3" key="1">
    <citation type="submission" date="2024-01" db="EMBL/GenBank/DDBJ databases">
        <title>Complete genome of Cladobotryum mycophilum ATHUM6906.</title>
        <authorList>
            <person name="Christinaki A.C."/>
            <person name="Myridakis A.I."/>
            <person name="Kouvelis V.N."/>
        </authorList>
    </citation>
    <scope>NUCLEOTIDE SEQUENCE [LARGE SCALE GENOMIC DNA]</scope>
    <source>
        <strain evidence="2 3">ATHUM6906</strain>
    </source>
</reference>
<proteinExistence type="predicted"/>